<dbReference type="Proteomes" id="UP000593564">
    <property type="component" value="Unassembled WGS sequence"/>
</dbReference>
<keyword evidence="2" id="KW-0804">Transcription</keyword>
<dbReference type="Pfam" id="PF00856">
    <property type="entry name" value="SET"/>
    <property type="match status" value="1"/>
</dbReference>
<feature type="domain" description="SET" evidence="3">
    <location>
        <begin position="105"/>
        <end position="177"/>
    </location>
</feature>
<dbReference type="InterPro" id="IPR001214">
    <property type="entry name" value="SET_dom"/>
</dbReference>
<evidence type="ECO:0000313" key="5">
    <source>
        <dbReference type="Proteomes" id="UP000593564"/>
    </source>
</evidence>
<gene>
    <name evidence="4" type="ORF">HYC85_022604</name>
</gene>
<keyword evidence="5" id="KW-1185">Reference proteome</keyword>
<dbReference type="AlphaFoldDB" id="A0A7J7GDF6"/>
<name>A0A7J7GDF6_CAMSI</name>
<dbReference type="SUPFAM" id="SSF82199">
    <property type="entry name" value="SET domain"/>
    <property type="match status" value="1"/>
</dbReference>
<reference evidence="5" key="1">
    <citation type="journal article" date="2020" name="Nat. Commun.">
        <title>Genome assembly of wild tea tree DASZ reveals pedigree and selection history of tea varieties.</title>
        <authorList>
            <person name="Zhang W."/>
            <person name="Zhang Y."/>
            <person name="Qiu H."/>
            <person name="Guo Y."/>
            <person name="Wan H."/>
            <person name="Zhang X."/>
            <person name="Scossa F."/>
            <person name="Alseekh S."/>
            <person name="Zhang Q."/>
            <person name="Wang P."/>
            <person name="Xu L."/>
            <person name="Schmidt M.H."/>
            <person name="Jia X."/>
            <person name="Li D."/>
            <person name="Zhu A."/>
            <person name="Guo F."/>
            <person name="Chen W."/>
            <person name="Ni D."/>
            <person name="Usadel B."/>
            <person name="Fernie A.R."/>
            <person name="Wen W."/>
        </authorList>
    </citation>
    <scope>NUCLEOTIDE SEQUENCE [LARGE SCALE GENOMIC DNA]</scope>
    <source>
        <strain evidence="5">cv. G240</strain>
    </source>
</reference>
<dbReference type="GO" id="GO:0042800">
    <property type="term" value="F:histone H3K4 methyltransferase activity"/>
    <property type="evidence" value="ECO:0007669"/>
    <property type="project" value="TreeGrafter"/>
</dbReference>
<reference evidence="4 5" key="2">
    <citation type="submission" date="2020-07" db="EMBL/GenBank/DDBJ databases">
        <title>Genome assembly of wild tea tree DASZ reveals pedigree and selection history of tea varieties.</title>
        <authorList>
            <person name="Zhang W."/>
        </authorList>
    </citation>
    <scope>NUCLEOTIDE SEQUENCE [LARGE SCALE GENOMIC DNA]</scope>
    <source>
        <strain evidence="5">cv. G240</strain>
        <tissue evidence="4">Leaf</tissue>
    </source>
</reference>
<dbReference type="GO" id="GO:0035097">
    <property type="term" value="C:histone methyltransferase complex"/>
    <property type="evidence" value="ECO:0007669"/>
    <property type="project" value="TreeGrafter"/>
</dbReference>
<accession>A0A7J7GDF6</accession>
<evidence type="ECO:0000256" key="2">
    <source>
        <dbReference type="ARBA" id="ARBA00023163"/>
    </source>
</evidence>
<dbReference type="PANTHER" id="PTHR45838:SF4">
    <property type="entry name" value="HISTONE-LYSINE N-METHYLTRANSFERASE TRITHORAX"/>
    <property type="match status" value="1"/>
</dbReference>
<comment type="caution">
    <text evidence="4">The sequence shown here is derived from an EMBL/GenBank/DDBJ whole genome shotgun (WGS) entry which is preliminary data.</text>
</comment>
<evidence type="ECO:0000256" key="1">
    <source>
        <dbReference type="ARBA" id="ARBA00023015"/>
    </source>
</evidence>
<dbReference type="GO" id="GO:0045893">
    <property type="term" value="P:positive regulation of DNA-templated transcription"/>
    <property type="evidence" value="ECO:0007669"/>
    <property type="project" value="TreeGrafter"/>
</dbReference>
<proteinExistence type="predicted"/>
<protein>
    <recommendedName>
        <fullName evidence="3">SET domain-containing protein</fullName>
    </recommendedName>
</protein>
<evidence type="ECO:0000313" key="4">
    <source>
        <dbReference type="EMBL" id="KAF5938345.1"/>
    </source>
</evidence>
<dbReference type="EMBL" id="JACBKZ010000011">
    <property type="protein sequence ID" value="KAF5938345.1"/>
    <property type="molecule type" value="Genomic_DNA"/>
</dbReference>
<organism evidence="4 5">
    <name type="scientific">Camellia sinensis</name>
    <name type="common">Tea plant</name>
    <name type="synonym">Thea sinensis</name>
    <dbReference type="NCBI Taxonomy" id="4442"/>
    <lineage>
        <taxon>Eukaryota</taxon>
        <taxon>Viridiplantae</taxon>
        <taxon>Streptophyta</taxon>
        <taxon>Embryophyta</taxon>
        <taxon>Tracheophyta</taxon>
        <taxon>Spermatophyta</taxon>
        <taxon>Magnoliopsida</taxon>
        <taxon>eudicotyledons</taxon>
        <taxon>Gunneridae</taxon>
        <taxon>Pentapetalae</taxon>
        <taxon>asterids</taxon>
        <taxon>Ericales</taxon>
        <taxon>Theaceae</taxon>
        <taxon>Camellia</taxon>
    </lineage>
</organism>
<dbReference type="PANTHER" id="PTHR45838">
    <property type="entry name" value="HISTONE-LYSINE-N-METHYLTRANSFERASE 2 KMT2 FAMILY MEMBER"/>
    <property type="match status" value="1"/>
</dbReference>
<evidence type="ECO:0000259" key="3">
    <source>
        <dbReference type="Pfam" id="PF00856"/>
    </source>
</evidence>
<sequence>MRCAYHMERLSLEVMLISLKAEQQKGFQESSYLEQAIRTLISNGAGSDSYTGAQPYFFLLVKAPSSFNLPLHFLPKRDFRYSKKAENSRTKGLLNLPNSDVEYDCRVVEYVGEIVGLGVADKRENKYQFGRKLQYKSARYTFRIDKEHIIDATHKGGIARFVNHSCLPNCVAKVISMRSEKKQGSMRRALISDMCFPIRVLSSIFSSSVRNSVVLIGSCTMASESAKPHQNPSSILVIVLNITDNSRVVVSGRTEVTTIILLILFFVPPYSLSFL</sequence>
<dbReference type="InterPro" id="IPR046341">
    <property type="entry name" value="SET_dom_sf"/>
</dbReference>
<dbReference type="Gene3D" id="2.170.270.10">
    <property type="entry name" value="SET domain"/>
    <property type="match status" value="1"/>
</dbReference>
<keyword evidence="1" id="KW-0805">Transcription regulation</keyword>